<dbReference type="InterPro" id="IPR014004">
    <property type="entry name" value="Transpt-assoc_nodulatn_dom_bac"/>
</dbReference>
<name>A0ABM8ZQH2_9VIBR</name>
<organism evidence="5 6">
    <name type="scientific">Vibrio stylophorae</name>
    <dbReference type="NCBI Taxonomy" id="659351"/>
    <lineage>
        <taxon>Bacteria</taxon>
        <taxon>Pseudomonadati</taxon>
        <taxon>Pseudomonadota</taxon>
        <taxon>Gammaproteobacteria</taxon>
        <taxon>Vibrionales</taxon>
        <taxon>Vibrionaceae</taxon>
        <taxon>Vibrio</taxon>
    </lineage>
</organism>
<dbReference type="SMART" id="SM00749">
    <property type="entry name" value="BON"/>
    <property type="match status" value="2"/>
</dbReference>
<dbReference type="PANTHER" id="PTHR34606">
    <property type="entry name" value="BON DOMAIN-CONTAINING PROTEIN"/>
    <property type="match status" value="1"/>
</dbReference>
<feature type="region of interest" description="Disordered" evidence="2">
    <location>
        <begin position="195"/>
        <end position="241"/>
    </location>
</feature>
<dbReference type="InterPro" id="IPR007055">
    <property type="entry name" value="BON_dom"/>
</dbReference>
<dbReference type="Pfam" id="PF04972">
    <property type="entry name" value="BON"/>
    <property type="match status" value="2"/>
</dbReference>
<dbReference type="RefSeq" id="WP_237464446.1">
    <property type="nucleotide sequence ID" value="NZ_CAKLDI010000001.1"/>
</dbReference>
<evidence type="ECO:0000313" key="5">
    <source>
        <dbReference type="EMBL" id="CAH0532521.1"/>
    </source>
</evidence>
<feature type="signal peptide" evidence="3">
    <location>
        <begin position="1"/>
        <end position="19"/>
    </location>
</feature>
<feature type="domain" description="BON" evidence="4">
    <location>
        <begin position="121"/>
        <end position="188"/>
    </location>
</feature>
<protein>
    <recommendedName>
        <fullName evidence="4">BON domain-containing protein</fullName>
    </recommendedName>
</protein>
<sequence>MKRISLILLCTLTLLQGCAGVILAGAAGTALVVSDPRTPQEQWHDQEIEMEVGRIVAKPEYRAKLRIQGVSYGGKVLLVGQSTERELLDHVIEQVRRVNRVQTVYNLVRLEQPLTLAQISEDTWITTKVRTQMLADERLKSMPIKVVTENKEVFLLGYIDKNQADIAVDIARHVSGVKQVIKAFEYVEPKPVVTEPAVSDTSLSNEQKPLAEQGAESEGAQTQPYYDESQSDGAITSPVTF</sequence>
<evidence type="ECO:0000256" key="2">
    <source>
        <dbReference type="SAM" id="MobiDB-lite"/>
    </source>
</evidence>
<keyword evidence="1 3" id="KW-0732">Signal</keyword>
<accession>A0ABM8ZQH2</accession>
<evidence type="ECO:0000313" key="6">
    <source>
        <dbReference type="Proteomes" id="UP000838672"/>
    </source>
</evidence>
<dbReference type="PROSITE" id="PS51257">
    <property type="entry name" value="PROKAR_LIPOPROTEIN"/>
    <property type="match status" value="1"/>
</dbReference>
<keyword evidence="6" id="KW-1185">Reference proteome</keyword>
<dbReference type="EMBL" id="CAKLDI010000001">
    <property type="protein sequence ID" value="CAH0532521.1"/>
    <property type="molecule type" value="Genomic_DNA"/>
</dbReference>
<feature type="chain" id="PRO_5047198380" description="BON domain-containing protein" evidence="3">
    <location>
        <begin position="20"/>
        <end position="241"/>
    </location>
</feature>
<reference evidence="5" key="1">
    <citation type="submission" date="2021-11" db="EMBL/GenBank/DDBJ databases">
        <authorList>
            <person name="Rodrigo-Torres L."/>
            <person name="Arahal R. D."/>
            <person name="Lucena T."/>
        </authorList>
    </citation>
    <scope>NUCLEOTIDE SEQUENCE</scope>
    <source>
        <strain evidence="5">CECT 7929</strain>
    </source>
</reference>
<comment type="caution">
    <text evidence="5">The sequence shown here is derived from an EMBL/GenBank/DDBJ whole genome shotgun (WGS) entry which is preliminary data.</text>
</comment>
<dbReference type="PROSITE" id="PS50914">
    <property type="entry name" value="BON"/>
    <property type="match status" value="1"/>
</dbReference>
<dbReference type="NCBIfam" id="NF008247">
    <property type="entry name" value="PRK11023.1"/>
    <property type="match status" value="1"/>
</dbReference>
<evidence type="ECO:0000259" key="4">
    <source>
        <dbReference type="PROSITE" id="PS50914"/>
    </source>
</evidence>
<dbReference type="PANTHER" id="PTHR34606:SF4">
    <property type="entry name" value="OUTER MEMBRANE LIPOPROTEIN DOLP"/>
    <property type="match status" value="1"/>
</dbReference>
<gene>
    <name evidence="5" type="ORF">VST7929_00351</name>
</gene>
<proteinExistence type="predicted"/>
<feature type="compositionally biased region" description="Polar residues" evidence="2">
    <location>
        <begin position="231"/>
        <end position="241"/>
    </location>
</feature>
<evidence type="ECO:0000256" key="1">
    <source>
        <dbReference type="ARBA" id="ARBA00022729"/>
    </source>
</evidence>
<dbReference type="Proteomes" id="UP000838672">
    <property type="component" value="Unassembled WGS sequence"/>
</dbReference>
<evidence type="ECO:0000256" key="3">
    <source>
        <dbReference type="SAM" id="SignalP"/>
    </source>
</evidence>
<dbReference type="InterPro" id="IPR051686">
    <property type="entry name" value="Lipoprotein_DolP"/>
</dbReference>